<dbReference type="EMBL" id="ML771004">
    <property type="protein sequence ID" value="KAE9382770.1"/>
    <property type="molecule type" value="Genomic_DNA"/>
</dbReference>
<evidence type="ECO:0000313" key="2">
    <source>
        <dbReference type="Proteomes" id="UP000799118"/>
    </source>
</evidence>
<proteinExistence type="predicted"/>
<dbReference type="AlphaFoldDB" id="A0A6A4GBK4"/>
<name>A0A6A4GBK4_9AGAR</name>
<protein>
    <submittedName>
        <fullName evidence="1">Uncharacterized protein</fullName>
    </submittedName>
</protein>
<gene>
    <name evidence="1" type="ORF">BT96DRAFT_1047078</name>
</gene>
<keyword evidence="2" id="KW-1185">Reference proteome</keyword>
<reference evidence="1" key="1">
    <citation type="journal article" date="2019" name="Environ. Microbiol.">
        <title>Fungal ecological strategies reflected in gene transcription - a case study of two litter decomposers.</title>
        <authorList>
            <person name="Barbi F."/>
            <person name="Kohler A."/>
            <person name="Barry K."/>
            <person name="Baskaran P."/>
            <person name="Daum C."/>
            <person name="Fauchery L."/>
            <person name="Ihrmark K."/>
            <person name="Kuo A."/>
            <person name="LaButti K."/>
            <person name="Lipzen A."/>
            <person name="Morin E."/>
            <person name="Grigoriev I.V."/>
            <person name="Henrissat B."/>
            <person name="Lindahl B."/>
            <person name="Martin F."/>
        </authorList>
    </citation>
    <scope>NUCLEOTIDE SEQUENCE</scope>
    <source>
        <strain evidence="1">JB14</strain>
    </source>
</reference>
<sequence length="159" mass="17553">MIGGVTDKSRTRRCSALVTSTAHNLEKALRGIVIHVYYQKLAIRDFIISNNSHSHTNSSKSDSVQTSCFPTPFKRSLFLSFTGPNQTPEARAPIANTHASFHEEHYMPVGDAGGRDDYSLQGCLGESTRTNKRDTQYAATAVLMMVNKPFMNVASRLCP</sequence>
<accession>A0A6A4GBK4</accession>
<organism evidence="1 2">
    <name type="scientific">Gymnopus androsaceus JB14</name>
    <dbReference type="NCBI Taxonomy" id="1447944"/>
    <lineage>
        <taxon>Eukaryota</taxon>
        <taxon>Fungi</taxon>
        <taxon>Dikarya</taxon>
        <taxon>Basidiomycota</taxon>
        <taxon>Agaricomycotina</taxon>
        <taxon>Agaricomycetes</taxon>
        <taxon>Agaricomycetidae</taxon>
        <taxon>Agaricales</taxon>
        <taxon>Marasmiineae</taxon>
        <taxon>Omphalotaceae</taxon>
        <taxon>Gymnopus</taxon>
    </lineage>
</organism>
<dbReference type="Proteomes" id="UP000799118">
    <property type="component" value="Unassembled WGS sequence"/>
</dbReference>
<evidence type="ECO:0000313" key="1">
    <source>
        <dbReference type="EMBL" id="KAE9382770.1"/>
    </source>
</evidence>